<evidence type="ECO:0000256" key="5">
    <source>
        <dbReference type="SAM" id="MobiDB-lite"/>
    </source>
</evidence>
<evidence type="ECO:0000256" key="1">
    <source>
        <dbReference type="ARBA" id="ARBA00004123"/>
    </source>
</evidence>
<dbReference type="GO" id="GO:0005634">
    <property type="term" value="C:nucleus"/>
    <property type="evidence" value="ECO:0007669"/>
    <property type="project" value="UniProtKB-SubCell"/>
</dbReference>
<feature type="region of interest" description="Disordered" evidence="5">
    <location>
        <begin position="439"/>
        <end position="460"/>
    </location>
</feature>
<comment type="similarity">
    <text evidence="2">Belongs to the RRP1 family.</text>
</comment>
<feature type="region of interest" description="Disordered" evidence="5">
    <location>
        <begin position="1049"/>
        <end position="1088"/>
    </location>
</feature>
<protein>
    <submittedName>
        <fullName evidence="6">Uncharacterized protein</fullName>
    </submittedName>
</protein>
<feature type="compositionally biased region" description="Basic residues" evidence="5">
    <location>
        <begin position="703"/>
        <end position="716"/>
    </location>
</feature>
<dbReference type="Pfam" id="PF05997">
    <property type="entry name" value="Nop52"/>
    <property type="match status" value="1"/>
</dbReference>
<feature type="compositionally biased region" description="Basic and acidic residues" evidence="5">
    <location>
        <begin position="802"/>
        <end position="811"/>
    </location>
</feature>
<dbReference type="GO" id="GO:0030688">
    <property type="term" value="C:preribosome, small subunit precursor"/>
    <property type="evidence" value="ECO:0007669"/>
    <property type="project" value="InterPro"/>
</dbReference>
<comment type="subcellular location">
    <subcellularLocation>
        <location evidence="1">Nucleus</location>
    </subcellularLocation>
</comment>
<evidence type="ECO:0000313" key="7">
    <source>
        <dbReference type="Proteomes" id="UP001286313"/>
    </source>
</evidence>
<sequence>MYNADKPLIQEALAEDISNLIHTINNNDAKLIFIQTAFLTFAREWNGIDVFRINKYMMFIRRFLRQVFEFLKSTGWRKKELAITVHILETIVIRPRDDSNITPLGLKLHICTIVLEELAKIGGESLENRVIMAIIQPYFKVLALTRIAVYAKSVREDIIRHLMRQSRLGQMYEEGVMEVADVVDDTTQQQLTTAAVADDTTQQLMTTAAADATNKKLTTAPADDTTQQLMTTTVAVADDTTQQQMTIAVADDTTQQQMTTAAADDTTQQHITTAAADDTTQQQQQEFTQDAGKEMEVKSEDSEDEPLDPRAGRVDAFIPQINPDFKLMADALLAIGGVTKVRNSNRNHLYKLVEELQDMAQGCYPLDISPEFIKNTDVPETEERKAIQRLKKFSLSMKRRGKKNLDMQNSDEDSGVDLRPSKAEVQEKLKMKRLENVNMKKKQAKKQIQEKKGLTASEKKRLRKQLAIKESKRVQAVESTVKKVGAKAGVPTIPNTNRVQGKSLGKQGGFDVSFKPTKTLKNESLYVSAGFSVNLSETGKKRKSDTKLSSTSNKKKVTSFAVSTPSVGETKTSELETNPQVSANKTAKKMKFGKKRNKKAIGEVVTKSQAEIEKENKMKMLKKIAIKNINKMSGFCEASTSIIGKAINPELEANPEANVIETEKMKKFENRDIDVNEVPEAIEVLKSSFIGKVETNPEAKSMTAKKSKKLRCKGKKKQNEKPDNSEGVSQAVGEVETMPQAKAMKAKKSKKMKFVVEKLNEKPKDRSQMSEGLNQAVGDMETQPQTEDMKNKKSKELKSVVEEKLNEKPKSSEAFCQSVGDVETEPKAKDVKNKKSKESISVVEEKLKEKPNRSEAFCQAVGEAKTMEVDTKPQAQDMGTKKTNSLNDDVNGKAISKVDSSSAGEANIVRVEMDTQQKEVETVPQAKAKKLKKMKFVVEKLNEKPKDRSQMSEDLSQAVGDMETQPQTEDMKNKKSKELKSVVEEKLNEKPKGSEAFCQSVGDVETEPKAKDVKNKKSKESISVVEEKLKEKPNRSEAFCQAVGEAKTMEVDTKPQAQDMGTKKTNSLNDDVNGKAISKVDSSSAGEAKMVRVEMDAQQKNIKPNIEKNLNNKSITSLADIFSNGTNEKLTLDFSSSSEQNGSKETSKIAKMWAEPLKKGEYEIIIKSRRQKARDRKNPLKARNSKTFKALPSKTRTININLKNNKTHEYSDYARTVKASPKIPFSADVQPISPAIKKTTTPILIAESASPRLKVVQRKKQKKSFRMGVRRT</sequence>
<feature type="region of interest" description="Disordered" evidence="5">
    <location>
        <begin position="940"/>
        <end position="1021"/>
    </location>
</feature>
<feature type="compositionally biased region" description="Basic and acidic residues" evidence="5">
    <location>
        <begin position="940"/>
        <end position="951"/>
    </location>
</feature>
<feature type="compositionally biased region" description="Basic and acidic residues" evidence="5">
    <location>
        <begin position="291"/>
        <end position="300"/>
    </location>
</feature>
<feature type="region of interest" description="Disordered" evidence="5">
    <location>
        <begin position="867"/>
        <end position="902"/>
    </location>
</feature>
<evidence type="ECO:0000256" key="4">
    <source>
        <dbReference type="ARBA" id="ARBA00023242"/>
    </source>
</evidence>
<evidence type="ECO:0000256" key="3">
    <source>
        <dbReference type="ARBA" id="ARBA00022552"/>
    </source>
</evidence>
<keyword evidence="3" id="KW-0698">rRNA processing</keyword>
<feature type="compositionally biased region" description="Basic and acidic residues" evidence="5">
    <location>
        <begin position="824"/>
        <end position="839"/>
    </location>
</feature>
<feature type="compositionally biased region" description="Basic and acidic residues" evidence="5">
    <location>
        <begin position="447"/>
        <end position="459"/>
    </location>
</feature>
<proteinExistence type="inferred from homology"/>
<name>A0AAE1KNR7_PETCI</name>
<comment type="caution">
    <text evidence="6">The sequence shown here is derived from an EMBL/GenBank/DDBJ whole genome shotgun (WGS) entry which is preliminary data.</text>
</comment>
<dbReference type="EMBL" id="JAWQEG010001513">
    <property type="protein sequence ID" value="KAK3878919.1"/>
    <property type="molecule type" value="Genomic_DNA"/>
</dbReference>
<feature type="region of interest" description="Disordered" evidence="5">
    <location>
        <begin position="274"/>
        <end position="310"/>
    </location>
</feature>
<dbReference type="PANTHER" id="PTHR13026:SF0">
    <property type="entry name" value="RIBOSOMAL RNA PROCESSING 1B"/>
    <property type="match status" value="1"/>
</dbReference>
<feature type="compositionally biased region" description="Basic and acidic residues" evidence="5">
    <location>
        <begin position="1006"/>
        <end position="1021"/>
    </location>
</feature>
<feature type="region of interest" description="Disordered" evidence="5">
    <location>
        <begin position="802"/>
        <end position="839"/>
    </location>
</feature>
<dbReference type="GO" id="GO:0006364">
    <property type="term" value="P:rRNA processing"/>
    <property type="evidence" value="ECO:0007669"/>
    <property type="project" value="UniProtKB-KW"/>
</dbReference>
<evidence type="ECO:0000313" key="6">
    <source>
        <dbReference type="EMBL" id="KAK3878919.1"/>
    </source>
</evidence>
<keyword evidence="7" id="KW-1185">Reference proteome</keyword>
<organism evidence="6 7">
    <name type="scientific">Petrolisthes cinctipes</name>
    <name type="common">Flat porcelain crab</name>
    <dbReference type="NCBI Taxonomy" id="88211"/>
    <lineage>
        <taxon>Eukaryota</taxon>
        <taxon>Metazoa</taxon>
        <taxon>Ecdysozoa</taxon>
        <taxon>Arthropoda</taxon>
        <taxon>Crustacea</taxon>
        <taxon>Multicrustacea</taxon>
        <taxon>Malacostraca</taxon>
        <taxon>Eumalacostraca</taxon>
        <taxon>Eucarida</taxon>
        <taxon>Decapoda</taxon>
        <taxon>Pleocyemata</taxon>
        <taxon>Anomura</taxon>
        <taxon>Galatheoidea</taxon>
        <taxon>Porcellanidae</taxon>
        <taxon>Petrolisthes</taxon>
    </lineage>
</organism>
<evidence type="ECO:0000256" key="2">
    <source>
        <dbReference type="ARBA" id="ARBA00006374"/>
    </source>
</evidence>
<feature type="region of interest" description="Disordered" evidence="5">
    <location>
        <begin position="537"/>
        <end position="557"/>
    </location>
</feature>
<feature type="compositionally biased region" description="Low complexity" evidence="5">
    <location>
        <begin position="274"/>
        <end position="290"/>
    </location>
</feature>
<dbReference type="AlphaFoldDB" id="A0AAE1KNR7"/>
<feature type="compositionally biased region" description="Basic and acidic residues" evidence="5">
    <location>
        <begin position="969"/>
        <end position="993"/>
    </location>
</feature>
<dbReference type="Proteomes" id="UP001286313">
    <property type="component" value="Unassembled WGS sequence"/>
</dbReference>
<gene>
    <name evidence="6" type="ORF">Pcinc_016462</name>
</gene>
<keyword evidence="4" id="KW-0539">Nucleus</keyword>
<feature type="region of interest" description="Disordered" evidence="5">
    <location>
        <begin position="698"/>
        <end position="751"/>
    </location>
</feature>
<dbReference type="InterPro" id="IPR010301">
    <property type="entry name" value="RRP1"/>
</dbReference>
<reference evidence="6" key="1">
    <citation type="submission" date="2023-10" db="EMBL/GenBank/DDBJ databases">
        <title>Genome assemblies of two species of porcelain crab, Petrolisthes cinctipes and Petrolisthes manimaculis (Anomura: Porcellanidae).</title>
        <authorList>
            <person name="Angst P."/>
        </authorList>
    </citation>
    <scope>NUCLEOTIDE SEQUENCE</scope>
    <source>
        <strain evidence="6">PB745_01</strain>
        <tissue evidence="6">Gill</tissue>
    </source>
</reference>
<accession>A0AAE1KNR7</accession>
<dbReference type="PANTHER" id="PTHR13026">
    <property type="entry name" value="NNP-1 PROTEIN NOVEL NUCLEAR PROTEIN 1 NOP52"/>
    <property type="match status" value="1"/>
</dbReference>